<name>A0ABT4YWL0_9VIBR</name>
<protein>
    <recommendedName>
        <fullName evidence="4">Methyl-accepting chemotaxis protein</fullName>
    </recommendedName>
</protein>
<evidence type="ECO:0008006" key="4">
    <source>
        <dbReference type="Google" id="ProtNLM"/>
    </source>
</evidence>
<dbReference type="RefSeq" id="WP_272139789.1">
    <property type="nucleotide sequence ID" value="NZ_JAQLOI010000003.1"/>
</dbReference>
<proteinExistence type="predicted"/>
<dbReference type="Proteomes" id="UP001210678">
    <property type="component" value="Unassembled WGS sequence"/>
</dbReference>
<evidence type="ECO:0000313" key="2">
    <source>
        <dbReference type="EMBL" id="MDB1125777.1"/>
    </source>
</evidence>
<accession>A0ABT4YWL0</accession>
<feature type="transmembrane region" description="Helical" evidence="1">
    <location>
        <begin position="105"/>
        <end position="127"/>
    </location>
</feature>
<gene>
    <name evidence="2" type="ORF">PGX00_19785</name>
</gene>
<organism evidence="2 3">
    <name type="scientific">Vibrio algarum</name>
    <dbReference type="NCBI Taxonomy" id="3020714"/>
    <lineage>
        <taxon>Bacteria</taxon>
        <taxon>Pseudomonadati</taxon>
        <taxon>Pseudomonadota</taxon>
        <taxon>Gammaproteobacteria</taxon>
        <taxon>Vibrionales</taxon>
        <taxon>Vibrionaceae</taxon>
        <taxon>Vibrio</taxon>
    </lineage>
</organism>
<comment type="caution">
    <text evidence="2">The sequence shown here is derived from an EMBL/GenBank/DDBJ whole genome shotgun (WGS) entry which is preliminary data.</text>
</comment>
<keyword evidence="1" id="KW-0472">Membrane</keyword>
<evidence type="ECO:0000256" key="1">
    <source>
        <dbReference type="SAM" id="Phobius"/>
    </source>
</evidence>
<sequence length="181" mass="19897">METEPQIRGPFIELDVVVDTAGIEEAILITNQSMEQVIDALDRISENQELTPEQAEVITLTSGNINQLTMSSTEVVEALPEAITKAKESVVANTQVFLSDLKMNILIMLILILVALVVVIACLYWFVIRPIQNTIMSATSNVASMANSIQLTATSLEESTKTHAKLLEVLEKNQQLDNEKA</sequence>
<dbReference type="EMBL" id="JAQLOI010000003">
    <property type="protein sequence ID" value="MDB1125777.1"/>
    <property type="molecule type" value="Genomic_DNA"/>
</dbReference>
<reference evidence="2 3" key="1">
    <citation type="submission" date="2023-01" db="EMBL/GenBank/DDBJ databases">
        <title>Vibrio sp. KJ40-1 sp.nov, isolated from marine algae.</title>
        <authorList>
            <person name="Butt M."/>
            <person name="Kim J.M.J."/>
            <person name="Jeon C.O.C."/>
        </authorList>
    </citation>
    <scope>NUCLEOTIDE SEQUENCE [LARGE SCALE GENOMIC DNA]</scope>
    <source>
        <strain evidence="2 3">KJ40-1</strain>
    </source>
</reference>
<keyword evidence="1" id="KW-1133">Transmembrane helix</keyword>
<evidence type="ECO:0000313" key="3">
    <source>
        <dbReference type="Proteomes" id="UP001210678"/>
    </source>
</evidence>
<keyword evidence="3" id="KW-1185">Reference proteome</keyword>
<keyword evidence="1" id="KW-0812">Transmembrane</keyword>